<evidence type="ECO:0000259" key="3">
    <source>
        <dbReference type="PROSITE" id="PS50263"/>
    </source>
</evidence>
<dbReference type="InterPro" id="IPR001110">
    <property type="entry name" value="UPF0012_CS"/>
</dbReference>
<keyword evidence="5" id="KW-1185">Reference proteome</keyword>
<comment type="similarity">
    <text evidence="1">Belongs to the carbon-nitrogen hydrolase superfamily. NIT1/NIT2 family.</text>
</comment>
<accession>A0ABX2PM19</accession>
<comment type="caution">
    <text evidence="4">The sequence shown here is derived from an EMBL/GenBank/DDBJ whole genome shotgun (WGS) entry which is preliminary data.</text>
</comment>
<gene>
    <name evidence="4" type="ORF">HW561_00830</name>
</gene>
<reference evidence="4 5" key="1">
    <citation type="submission" date="2020-06" db="EMBL/GenBank/DDBJ databases">
        <authorList>
            <person name="Cao W.R."/>
        </authorList>
    </citation>
    <scope>NUCLEOTIDE SEQUENCE [LARGE SCALE GENOMIC DNA]</scope>
    <source>
        <strain evidence="4 5">B1Z28</strain>
    </source>
</reference>
<organism evidence="4 5">
    <name type="scientific">Ruegeria haliotis</name>
    <dbReference type="NCBI Taxonomy" id="2747601"/>
    <lineage>
        <taxon>Bacteria</taxon>
        <taxon>Pseudomonadati</taxon>
        <taxon>Pseudomonadota</taxon>
        <taxon>Alphaproteobacteria</taxon>
        <taxon>Rhodobacterales</taxon>
        <taxon>Roseobacteraceae</taxon>
        <taxon>Ruegeria</taxon>
    </lineage>
</organism>
<evidence type="ECO:0000313" key="4">
    <source>
        <dbReference type="EMBL" id="NVO54332.1"/>
    </source>
</evidence>
<dbReference type="InterPro" id="IPR044083">
    <property type="entry name" value="RamA-like"/>
</dbReference>
<dbReference type="Gene3D" id="3.60.110.10">
    <property type="entry name" value="Carbon-nitrogen hydrolase"/>
    <property type="match status" value="1"/>
</dbReference>
<dbReference type="InterPro" id="IPR036526">
    <property type="entry name" value="C-N_Hydrolase_sf"/>
</dbReference>
<feature type="domain" description="CN hydrolase" evidence="3">
    <location>
        <begin position="1"/>
        <end position="239"/>
    </location>
</feature>
<dbReference type="SUPFAM" id="SSF56317">
    <property type="entry name" value="Carbon-nitrogen hydrolase"/>
    <property type="match status" value="1"/>
</dbReference>
<keyword evidence="2 4" id="KW-0378">Hydrolase</keyword>
<protein>
    <submittedName>
        <fullName evidence="4">Carbon-nitrogen hydrolase family protein</fullName>
    </submittedName>
</protein>
<dbReference type="PROSITE" id="PS01227">
    <property type="entry name" value="UPF0012"/>
    <property type="match status" value="1"/>
</dbReference>
<dbReference type="Proteomes" id="UP000630805">
    <property type="component" value="Unassembled WGS sequence"/>
</dbReference>
<name>A0ABX2PM19_9RHOB</name>
<dbReference type="EMBL" id="JABXWT010000001">
    <property type="protein sequence ID" value="NVO54332.1"/>
    <property type="molecule type" value="Genomic_DNA"/>
</dbReference>
<dbReference type="CDD" id="cd07576">
    <property type="entry name" value="R-amidase_like"/>
    <property type="match status" value="1"/>
</dbReference>
<dbReference type="InterPro" id="IPR050345">
    <property type="entry name" value="Aliph_Amidase/BUP"/>
</dbReference>
<dbReference type="PANTHER" id="PTHR43674">
    <property type="entry name" value="NITRILASE C965.09-RELATED"/>
    <property type="match status" value="1"/>
</dbReference>
<dbReference type="InterPro" id="IPR003010">
    <property type="entry name" value="C-N_Hydrolase"/>
</dbReference>
<dbReference type="GO" id="GO:0016787">
    <property type="term" value="F:hydrolase activity"/>
    <property type="evidence" value="ECO:0007669"/>
    <property type="project" value="UniProtKB-KW"/>
</dbReference>
<sequence length="265" mass="28596">MKIAALQMSATANPTTNPDRIIAAMARAKEQQADLLVAPELAMTGYGRGEELIKLAEPADGPTVQKLTRAAQDIGISLVVGFPEREGDTLYISAMIIDGAGGATQIYRKAFLYGSYEKGIFTANGPSCFVVDLCGLKAGFLICYDVEFPENVRRLAKAGADIVIVPTALPHGEEGRHIAQKVIPVRAFENQVHVVYANHADKDLMFEYQGLSSIAAPNGKTLAAAPESGEALLFAEITPDVYLPCRERNPYISDLELAERNQKAE</sequence>
<dbReference type="Pfam" id="PF00795">
    <property type="entry name" value="CN_hydrolase"/>
    <property type="match status" value="1"/>
</dbReference>
<evidence type="ECO:0000313" key="5">
    <source>
        <dbReference type="Proteomes" id="UP000630805"/>
    </source>
</evidence>
<dbReference type="PANTHER" id="PTHR43674:SF2">
    <property type="entry name" value="BETA-UREIDOPROPIONASE"/>
    <property type="match status" value="1"/>
</dbReference>
<evidence type="ECO:0000256" key="2">
    <source>
        <dbReference type="ARBA" id="ARBA00022801"/>
    </source>
</evidence>
<dbReference type="RefSeq" id="WP_176861329.1">
    <property type="nucleotide sequence ID" value="NZ_JABXWT010000001.1"/>
</dbReference>
<dbReference type="PROSITE" id="PS50263">
    <property type="entry name" value="CN_HYDROLASE"/>
    <property type="match status" value="1"/>
</dbReference>
<proteinExistence type="inferred from homology"/>
<evidence type="ECO:0000256" key="1">
    <source>
        <dbReference type="ARBA" id="ARBA00010613"/>
    </source>
</evidence>